<feature type="transmembrane region" description="Helical" evidence="1">
    <location>
        <begin position="68"/>
        <end position="84"/>
    </location>
</feature>
<protein>
    <submittedName>
        <fullName evidence="2">Unannotated protein</fullName>
    </submittedName>
</protein>
<dbReference type="PIRSF" id="PIRSF010219">
    <property type="entry name" value="UCP010219"/>
    <property type="match status" value="1"/>
</dbReference>
<feature type="transmembrane region" description="Helical" evidence="1">
    <location>
        <begin position="44"/>
        <end position="61"/>
    </location>
</feature>
<keyword evidence="1" id="KW-0472">Membrane</keyword>
<feature type="transmembrane region" description="Helical" evidence="1">
    <location>
        <begin position="147"/>
        <end position="165"/>
    </location>
</feature>
<evidence type="ECO:0000313" key="2">
    <source>
        <dbReference type="EMBL" id="CAB4638592.1"/>
    </source>
</evidence>
<feature type="transmembrane region" description="Helical" evidence="1">
    <location>
        <begin position="104"/>
        <end position="126"/>
    </location>
</feature>
<evidence type="ECO:0000256" key="1">
    <source>
        <dbReference type="SAM" id="Phobius"/>
    </source>
</evidence>
<dbReference type="AlphaFoldDB" id="A0A6J6JNG6"/>
<reference evidence="2" key="1">
    <citation type="submission" date="2020-05" db="EMBL/GenBank/DDBJ databases">
        <authorList>
            <person name="Chiriac C."/>
            <person name="Salcher M."/>
            <person name="Ghai R."/>
            <person name="Kavagutti S V."/>
        </authorList>
    </citation>
    <scope>NUCLEOTIDE SEQUENCE</scope>
</reference>
<organism evidence="2">
    <name type="scientific">freshwater metagenome</name>
    <dbReference type="NCBI Taxonomy" id="449393"/>
    <lineage>
        <taxon>unclassified sequences</taxon>
        <taxon>metagenomes</taxon>
        <taxon>ecological metagenomes</taxon>
    </lineage>
</organism>
<name>A0A6J6JNG6_9ZZZZ</name>
<keyword evidence="1" id="KW-1133">Transmembrane helix</keyword>
<feature type="transmembrane region" description="Helical" evidence="1">
    <location>
        <begin position="21"/>
        <end position="38"/>
    </location>
</feature>
<sequence length="209" mass="23009">MSSQHEDKEKIVSAFGGKKGLIDAGFPALVFLISFNITKDLWNSLIASIIISAILTIIRLIMKDTIQHALSGFIGTLISAWFANKTGNPSDVFVPKLLTNLAYGSVYLIANLLRWPILGLMLGPILGENLAWRNDPARKAAYIRASWIWVGLFFGRLIVQFPIYLSDNVNLLGAVNLAMGYPLFFATVYGSWLVLKGVPTTVPPAQKEE</sequence>
<dbReference type="InterPro" id="IPR016566">
    <property type="entry name" value="UCP010219"/>
</dbReference>
<keyword evidence="1" id="KW-0812">Transmembrane</keyword>
<accession>A0A6J6JNG6</accession>
<proteinExistence type="predicted"/>
<dbReference type="Pfam" id="PF11361">
    <property type="entry name" value="DUF3159"/>
    <property type="match status" value="1"/>
</dbReference>
<feature type="transmembrane region" description="Helical" evidence="1">
    <location>
        <begin position="171"/>
        <end position="195"/>
    </location>
</feature>
<gene>
    <name evidence="2" type="ORF">UFOPK2162_00239</name>
</gene>
<dbReference type="EMBL" id="CAEZVZ010000019">
    <property type="protein sequence ID" value="CAB4638592.1"/>
    <property type="molecule type" value="Genomic_DNA"/>
</dbReference>